<dbReference type="PANTHER" id="PTHR38468:SF1">
    <property type="entry name" value="SLL0939 PROTEIN"/>
    <property type="match status" value="1"/>
</dbReference>
<gene>
    <name evidence="2" type="ORF">CPLFYP93_01322</name>
</gene>
<evidence type="ECO:0000256" key="1">
    <source>
        <dbReference type="SAM" id="Phobius"/>
    </source>
</evidence>
<evidence type="ECO:0008006" key="3">
    <source>
        <dbReference type="Google" id="ProtNLM"/>
    </source>
</evidence>
<dbReference type="InterPro" id="IPR012427">
    <property type="entry name" value="DUF1622"/>
</dbReference>
<keyword evidence="1" id="KW-1133">Transmembrane helix</keyword>
<keyword evidence="1" id="KW-0812">Transmembrane</keyword>
<accession>A0A6N3BXE6</accession>
<dbReference type="PANTHER" id="PTHR38468">
    <property type="entry name" value="SLL0939 PROTEIN"/>
    <property type="match status" value="1"/>
</dbReference>
<feature type="transmembrane region" description="Helical" evidence="1">
    <location>
        <begin position="80"/>
        <end position="99"/>
    </location>
</feature>
<keyword evidence="1" id="KW-0472">Membrane</keyword>
<protein>
    <recommendedName>
        <fullName evidence="3">DUF1622 domain-containing protein</fullName>
    </recommendedName>
</protein>
<dbReference type="Pfam" id="PF07784">
    <property type="entry name" value="DUF1622"/>
    <property type="match status" value="1"/>
</dbReference>
<dbReference type="AlphaFoldDB" id="A0A6N3BXE6"/>
<proteinExistence type="predicted"/>
<reference evidence="2" key="1">
    <citation type="submission" date="2019-11" db="EMBL/GenBank/DDBJ databases">
        <authorList>
            <person name="Feng L."/>
        </authorList>
    </citation>
    <scope>NUCLEOTIDE SEQUENCE</scope>
    <source>
        <strain evidence="2">CParaputrificumLFYP93</strain>
    </source>
</reference>
<sequence>MLEELFSNYLPILIHLLELMGVIVVIIGAVSAFYKYIMSIFSKKDYPIKYTFANNLAMGLEFKLAGEILKTVLIKNIDELWIIAAVSLLRGFLALLIYWEMKNEKSENNSSMGE</sequence>
<dbReference type="EMBL" id="CACRTV010000036">
    <property type="protein sequence ID" value="VYU07398.1"/>
    <property type="molecule type" value="Genomic_DNA"/>
</dbReference>
<evidence type="ECO:0000313" key="2">
    <source>
        <dbReference type="EMBL" id="VYU07398.1"/>
    </source>
</evidence>
<name>A0A6N3BXE6_9CLOT</name>
<organism evidence="2">
    <name type="scientific">Clostridium paraputrificum</name>
    <dbReference type="NCBI Taxonomy" id="29363"/>
    <lineage>
        <taxon>Bacteria</taxon>
        <taxon>Bacillati</taxon>
        <taxon>Bacillota</taxon>
        <taxon>Clostridia</taxon>
        <taxon>Eubacteriales</taxon>
        <taxon>Clostridiaceae</taxon>
        <taxon>Clostridium</taxon>
    </lineage>
</organism>
<feature type="transmembrane region" description="Helical" evidence="1">
    <location>
        <begin position="12"/>
        <end position="34"/>
    </location>
</feature>
<dbReference type="RefSeq" id="WP_156560545.1">
    <property type="nucleotide sequence ID" value="NZ_CACRTV010000036.1"/>
</dbReference>